<evidence type="ECO:0000259" key="1">
    <source>
        <dbReference type="PROSITE" id="PS51192"/>
    </source>
</evidence>
<dbReference type="SMART" id="SM00487">
    <property type="entry name" value="DEXDc"/>
    <property type="match status" value="1"/>
</dbReference>
<evidence type="ECO:0000313" key="3">
    <source>
        <dbReference type="Proteomes" id="UP000062788"/>
    </source>
</evidence>
<organism evidence="2 3">
    <name type="scientific">Burkholderia singularis</name>
    <dbReference type="NCBI Taxonomy" id="1503053"/>
    <lineage>
        <taxon>Bacteria</taxon>
        <taxon>Pseudomonadati</taxon>
        <taxon>Pseudomonadota</taxon>
        <taxon>Betaproteobacteria</taxon>
        <taxon>Burkholderiales</taxon>
        <taxon>Burkholderiaceae</taxon>
        <taxon>Burkholderia</taxon>
        <taxon>pseudomallei group</taxon>
    </lineage>
</organism>
<sequence length="486" mass="55641">MTARRTFTPWDYQRLIIGHESEIDRSNVWAGMGLGKTVSTLTTLETLYHFGIETMPTLVVAPLRVAQSTWPDEVAKWEHLSGMEIVPIIGDANRRSMQLRRDAPVFSINYENLPWLIDWFKHNPRPWPFGTIIADESTKLKSTRVSKQRSTKGVEFLRKSSGSVRGRALAEIAHTKVHRWVNLTGTPSPNGLQDLWGQQWFVDGGRRLGRSYSAFEERWFQSIRGGDGYHQTRPLPHAQQQIQEALADCTISLDPADWFDLEEPIVRPVYVDLPSGARRLYRDMERHLFMEIDGSPIEAVNVASKTMKCLQLANGAVYKQDDDGSDTAPWHEVHDLKIQALEEIVEEAAGMPVLVAYHFKSDLARLQRAFPRGRPLDQNPQTIRDWNLGKIPVMFAHPASAGHGLNLQDGGNILAVFGHWWNLEEYQQIVERIGPVRQLQAGRRRPVFIYHILARDTIDEDVVLRRETKRQVQDILLDSMKRRGNR</sequence>
<dbReference type="EMBL" id="LOWA01000031">
    <property type="protein sequence ID" value="KVE27224.1"/>
    <property type="molecule type" value="Genomic_DNA"/>
</dbReference>
<dbReference type="InterPro" id="IPR027417">
    <property type="entry name" value="P-loop_NTPase"/>
</dbReference>
<comment type="caution">
    <text evidence="2">The sequence shown here is derived from an EMBL/GenBank/DDBJ whole genome shotgun (WGS) entry which is preliminary data.</text>
</comment>
<protein>
    <recommendedName>
        <fullName evidence="1">Helicase ATP-binding domain-containing protein</fullName>
    </recommendedName>
</protein>
<dbReference type="OrthoDB" id="9760715at2"/>
<accession>A0A103E2M1</accession>
<dbReference type="InterPro" id="IPR000330">
    <property type="entry name" value="SNF2_N"/>
</dbReference>
<dbReference type="PROSITE" id="PS51192">
    <property type="entry name" value="HELICASE_ATP_BIND_1"/>
    <property type="match status" value="1"/>
</dbReference>
<dbReference type="Gene3D" id="3.40.50.10810">
    <property type="entry name" value="Tandem AAA-ATPase domain"/>
    <property type="match status" value="1"/>
</dbReference>
<dbReference type="Proteomes" id="UP000062788">
    <property type="component" value="Unassembled WGS sequence"/>
</dbReference>
<dbReference type="RefSeq" id="WP_059516560.1">
    <property type="nucleotide sequence ID" value="NZ_LOWA01000031.1"/>
</dbReference>
<gene>
    <name evidence="2" type="ORF">WS67_12025</name>
</gene>
<dbReference type="PANTHER" id="PTHR10799">
    <property type="entry name" value="SNF2/RAD54 HELICASE FAMILY"/>
    <property type="match status" value="1"/>
</dbReference>
<feature type="domain" description="Helicase ATP-binding" evidence="1">
    <location>
        <begin position="17"/>
        <end position="205"/>
    </location>
</feature>
<dbReference type="GO" id="GO:0005524">
    <property type="term" value="F:ATP binding"/>
    <property type="evidence" value="ECO:0007669"/>
    <property type="project" value="InterPro"/>
</dbReference>
<evidence type="ECO:0000313" key="2">
    <source>
        <dbReference type="EMBL" id="KVE27224.1"/>
    </source>
</evidence>
<keyword evidence="3" id="KW-1185">Reference proteome</keyword>
<reference evidence="2 3" key="1">
    <citation type="submission" date="2015-11" db="EMBL/GenBank/DDBJ databases">
        <title>Expanding the genomic diversity of Burkholderia species for the development of highly accurate diagnostics.</title>
        <authorList>
            <person name="Sahl J."/>
            <person name="Keim P."/>
            <person name="Wagner D."/>
        </authorList>
    </citation>
    <scope>NUCLEOTIDE SEQUENCE [LARGE SCALE GENOMIC DNA]</scope>
    <source>
        <strain evidence="2 3">TSV85</strain>
    </source>
</reference>
<dbReference type="Gene3D" id="3.40.50.300">
    <property type="entry name" value="P-loop containing nucleotide triphosphate hydrolases"/>
    <property type="match status" value="1"/>
</dbReference>
<dbReference type="InterPro" id="IPR014001">
    <property type="entry name" value="Helicase_ATP-bd"/>
</dbReference>
<dbReference type="AlphaFoldDB" id="A0A103E2M1"/>
<dbReference type="SUPFAM" id="SSF52540">
    <property type="entry name" value="P-loop containing nucleoside triphosphate hydrolases"/>
    <property type="match status" value="2"/>
</dbReference>
<dbReference type="Pfam" id="PF00176">
    <property type="entry name" value="SNF2-rel_dom"/>
    <property type="match status" value="1"/>
</dbReference>
<dbReference type="InterPro" id="IPR038718">
    <property type="entry name" value="SNF2-like_sf"/>
</dbReference>
<proteinExistence type="predicted"/>
<name>A0A103E2M1_9BURK</name>